<evidence type="ECO:0000313" key="2">
    <source>
        <dbReference type="Proteomes" id="UP001549366"/>
    </source>
</evidence>
<dbReference type="InterPro" id="IPR021866">
    <property type="entry name" value="SpoIIAA-like"/>
</dbReference>
<dbReference type="Proteomes" id="UP001549366">
    <property type="component" value="Unassembled WGS sequence"/>
</dbReference>
<accession>A0ABV2SK15</accession>
<dbReference type="RefSeq" id="WP_354008217.1">
    <property type="nucleotide sequence ID" value="NZ_JBEWTA010000001.1"/>
</dbReference>
<keyword evidence="2" id="KW-1185">Reference proteome</keyword>
<dbReference type="InterPro" id="IPR036513">
    <property type="entry name" value="STAS_dom_sf"/>
</dbReference>
<evidence type="ECO:0000313" key="1">
    <source>
        <dbReference type="EMBL" id="MET4758111.1"/>
    </source>
</evidence>
<comment type="caution">
    <text evidence="1">The sequence shown here is derived from an EMBL/GenBank/DDBJ whole genome shotgun (WGS) entry which is preliminary data.</text>
</comment>
<sequence length="128" mass="14383">MNTTKHGISINIENIEDESILVLNVFGKLTHSDYESFTPALESAINQAPDSTVKLLVDISDLQGWELRAFWDDCKMGLKHNKDFKQIALLSNKNWQDIAAKVGNWFLAGELKSFGNKDDALNWLSQGT</sequence>
<dbReference type="InterPro" id="IPR038396">
    <property type="entry name" value="SpoIIAA-like_sf"/>
</dbReference>
<protein>
    <recommendedName>
        <fullName evidence="3">STAS/SEC14 domain-containing protein</fullName>
    </recommendedName>
</protein>
<dbReference type="Gene3D" id="3.40.50.10600">
    <property type="entry name" value="SpoIIaa-like domains"/>
    <property type="match status" value="1"/>
</dbReference>
<reference evidence="1 2" key="1">
    <citation type="submission" date="2024-06" db="EMBL/GenBank/DDBJ databases">
        <title>Genomic Encyclopedia of Type Strains, Phase V (KMG-V): Genome sequencing to study the core and pangenomes of soil and plant-associated prokaryotes.</title>
        <authorList>
            <person name="Whitman W."/>
        </authorList>
    </citation>
    <scope>NUCLEOTIDE SEQUENCE [LARGE SCALE GENOMIC DNA]</scope>
    <source>
        <strain evidence="1 2">NE40</strain>
    </source>
</reference>
<evidence type="ECO:0008006" key="3">
    <source>
        <dbReference type="Google" id="ProtNLM"/>
    </source>
</evidence>
<dbReference type="EMBL" id="JBEWTB010000002">
    <property type="protein sequence ID" value="MET4758111.1"/>
    <property type="molecule type" value="Genomic_DNA"/>
</dbReference>
<proteinExistence type="predicted"/>
<gene>
    <name evidence="1" type="ORF">V5J35_003303</name>
</gene>
<name>A0ABV2SK15_9GAMM</name>
<dbReference type="SUPFAM" id="SSF52091">
    <property type="entry name" value="SpoIIaa-like"/>
    <property type="match status" value="1"/>
</dbReference>
<organism evidence="1 2">
    <name type="scientific">Endozoicomonas lisbonensis</name>
    <dbReference type="NCBI Taxonomy" id="3120522"/>
    <lineage>
        <taxon>Bacteria</taxon>
        <taxon>Pseudomonadati</taxon>
        <taxon>Pseudomonadota</taxon>
        <taxon>Gammaproteobacteria</taxon>
        <taxon>Oceanospirillales</taxon>
        <taxon>Endozoicomonadaceae</taxon>
        <taxon>Endozoicomonas</taxon>
    </lineage>
</organism>
<dbReference type="Pfam" id="PF11964">
    <property type="entry name" value="SpoIIAA-like"/>
    <property type="match status" value="1"/>
</dbReference>